<keyword evidence="2" id="KW-1185">Reference proteome</keyword>
<dbReference type="EMBL" id="JAWDGP010002271">
    <property type="protein sequence ID" value="KAK3784361.1"/>
    <property type="molecule type" value="Genomic_DNA"/>
</dbReference>
<evidence type="ECO:0000313" key="1">
    <source>
        <dbReference type="EMBL" id="KAK3784361.1"/>
    </source>
</evidence>
<reference evidence="1" key="1">
    <citation type="journal article" date="2023" name="G3 (Bethesda)">
        <title>A reference genome for the long-term kleptoplast-retaining sea slug Elysia crispata morphotype clarki.</title>
        <authorList>
            <person name="Eastman K.E."/>
            <person name="Pendleton A.L."/>
            <person name="Shaikh M.A."/>
            <person name="Suttiyut T."/>
            <person name="Ogas R."/>
            <person name="Tomko P."/>
            <person name="Gavelis G."/>
            <person name="Widhalm J.R."/>
            <person name="Wisecaver J.H."/>
        </authorList>
    </citation>
    <scope>NUCLEOTIDE SEQUENCE</scope>
    <source>
        <strain evidence="1">ECLA1</strain>
    </source>
</reference>
<accession>A0AAE1AC85</accession>
<comment type="caution">
    <text evidence="1">The sequence shown here is derived from an EMBL/GenBank/DDBJ whole genome shotgun (WGS) entry which is preliminary data.</text>
</comment>
<organism evidence="1 2">
    <name type="scientific">Elysia crispata</name>
    <name type="common">lettuce slug</name>
    <dbReference type="NCBI Taxonomy" id="231223"/>
    <lineage>
        <taxon>Eukaryota</taxon>
        <taxon>Metazoa</taxon>
        <taxon>Spiralia</taxon>
        <taxon>Lophotrochozoa</taxon>
        <taxon>Mollusca</taxon>
        <taxon>Gastropoda</taxon>
        <taxon>Heterobranchia</taxon>
        <taxon>Euthyneura</taxon>
        <taxon>Panpulmonata</taxon>
        <taxon>Sacoglossa</taxon>
        <taxon>Placobranchoidea</taxon>
        <taxon>Plakobranchidae</taxon>
        <taxon>Elysia</taxon>
    </lineage>
</organism>
<sequence length="121" mass="13751">MPATFYLLRWICTQTGYSGSQCKAGYIRTCYHWHYSPCRFYAPAGYIGIKYGCPYWNFVSVLCTSGLHWNKFCTPAGYIGIRHGCPNSVTVLYTSGLHRDKARLSYLETCVGSVHQRATSR</sequence>
<gene>
    <name evidence="1" type="ORF">RRG08_010428</name>
</gene>
<protein>
    <submittedName>
        <fullName evidence="1">Uncharacterized protein</fullName>
    </submittedName>
</protein>
<dbReference type="AlphaFoldDB" id="A0AAE1AC85"/>
<proteinExistence type="predicted"/>
<evidence type="ECO:0000313" key="2">
    <source>
        <dbReference type="Proteomes" id="UP001283361"/>
    </source>
</evidence>
<name>A0AAE1AC85_9GAST</name>
<dbReference type="Proteomes" id="UP001283361">
    <property type="component" value="Unassembled WGS sequence"/>
</dbReference>